<keyword evidence="1" id="KW-0472">Membrane</keyword>
<evidence type="ECO:0000256" key="1">
    <source>
        <dbReference type="SAM" id="Phobius"/>
    </source>
</evidence>
<organism evidence="2 3">
    <name type="scientific">Podospora didyma</name>
    <dbReference type="NCBI Taxonomy" id="330526"/>
    <lineage>
        <taxon>Eukaryota</taxon>
        <taxon>Fungi</taxon>
        <taxon>Dikarya</taxon>
        <taxon>Ascomycota</taxon>
        <taxon>Pezizomycotina</taxon>
        <taxon>Sordariomycetes</taxon>
        <taxon>Sordariomycetidae</taxon>
        <taxon>Sordariales</taxon>
        <taxon>Podosporaceae</taxon>
        <taxon>Podospora</taxon>
    </lineage>
</organism>
<feature type="transmembrane region" description="Helical" evidence="1">
    <location>
        <begin position="7"/>
        <end position="28"/>
    </location>
</feature>
<dbReference type="Proteomes" id="UP001285441">
    <property type="component" value="Unassembled WGS sequence"/>
</dbReference>
<dbReference type="EMBL" id="JAULSW010000002">
    <property type="protein sequence ID" value="KAK3389570.1"/>
    <property type="molecule type" value="Genomic_DNA"/>
</dbReference>
<comment type="caution">
    <text evidence="2">The sequence shown here is derived from an EMBL/GenBank/DDBJ whole genome shotgun (WGS) entry which is preliminary data.</text>
</comment>
<proteinExistence type="predicted"/>
<reference evidence="2" key="2">
    <citation type="submission" date="2023-06" db="EMBL/GenBank/DDBJ databases">
        <authorList>
            <consortium name="Lawrence Berkeley National Laboratory"/>
            <person name="Haridas S."/>
            <person name="Hensen N."/>
            <person name="Bonometti L."/>
            <person name="Westerberg I."/>
            <person name="Brannstrom I.O."/>
            <person name="Guillou S."/>
            <person name="Cros-Aarteil S."/>
            <person name="Calhoun S."/>
            <person name="Kuo A."/>
            <person name="Mondo S."/>
            <person name="Pangilinan J."/>
            <person name="Riley R."/>
            <person name="LaButti K."/>
            <person name="Andreopoulos B."/>
            <person name="Lipzen A."/>
            <person name="Chen C."/>
            <person name="Yanf M."/>
            <person name="Daum C."/>
            <person name="Ng V."/>
            <person name="Clum A."/>
            <person name="Steindorff A."/>
            <person name="Ohm R."/>
            <person name="Martin F."/>
            <person name="Silar P."/>
            <person name="Natvig D."/>
            <person name="Lalanne C."/>
            <person name="Gautier V."/>
            <person name="Ament-velasquez S.L."/>
            <person name="Kruys A."/>
            <person name="Hutchinson M.I."/>
            <person name="Powell A.J."/>
            <person name="Barry K."/>
            <person name="Miller A.N."/>
            <person name="Grigoriev I.V."/>
            <person name="Debuchy R."/>
            <person name="Gladieux P."/>
            <person name="Thoren M.H."/>
            <person name="Johannesson H."/>
        </authorList>
    </citation>
    <scope>NUCLEOTIDE SEQUENCE</scope>
    <source>
        <strain evidence="2">CBS 232.78</strain>
    </source>
</reference>
<protein>
    <submittedName>
        <fullName evidence="2">Uncharacterized protein</fullName>
    </submittedName>
</protein>
<sequence>MSGAQKTLGIINIVLEAATVICEIWSMIRPASTLIPVISQFLAIAVVVVGVLMLIFGATEHQKTPGEAFVLRMQASDGWVHNLRDPPAPLLKATMSAFEGIKGSLMSFTINEDNAQTIRFSEAAKDEPGKEESKNTINSLQVSFFAGSDTSNLFSNGASGSSATVAWDIKLLSPNGTSLKSRGYDIRVKAAPENTGAPPTIGPNQRFVFTISGTLGGEAGTAVLKVVERRPGPGCLGGEEDDRREQFALPLNLHVANLKFASSAHINFTSCFEHPTYNEWVDLFSLSREWD</sequence>
<reference evidence="2" key="1">
    <citation type="journal article" date="2023" name="Mol. Phylogenet. Evol.">
        <title>Genome-scale phylogeny and comparative genomics of the fungal order Sordariales.</title>
        <authorList>
            <person name="Hensen N."/>
            <person name="Bonometti L."/>
            <person name="Westerberg I."/>
            <person name="Brannstrom I.O."/>
            <person name="Guillou S."/>
            <person name="Cros-Aarteil S."/>
            <person name="Calhoun S."/>
            <person name="Haridas S."/>
            <person name="Kuo A."/>
            <person name="Mondo S."/>
            <person name="Pangilinan J."/>
            <person name="Riley R."/>
            <person name="LaButti K."/>
            <person name="Andreopoulos B."/>
            <person name="Lipzen A."/>
            <person name="Chen C."/>
            <person name="Yan M."/>
            <person name="Daum C."/>
            <person name="Ng V."/>
            <person name="Clum A."/>
            <person name="Steindorff A."/>
            <person name="Ohm R.A."/>
            <person name="Martin F."/>
            <person name="Silar P."/>
            <person name="Natvig D.O."/>
            <person name="Lalanne C."/>
            <person name="Gautier V."/>
            <person name="Ament-Velasquez S.L."/>
            <person name="Kruys A."/>
            <person name="Hutchinson M.I."/>
            <person name="Powell A.J."/>
            <person name="Barry K."/>
            <person name="Miller A.N."/>
            <person name="Grigoriev I.V."/>
            <person name="Debuchy R."/>
            <person name="Gladieux P."/>
            <person name="Hiltunen Thoren M."/>
            <person name="Johannesson H."/>
        </authorList>
    </citation>
    <scope>NUCLEOTIDE SEQUENCE</scope>
    <source>
        <strain evidence="2">CBS 232.78</strain>
    </source>
</reference>
<name>A0AAE0NXR0_9PEZI</name>
<accession>A0AAE0NXR0</accession>
<gene>
    <name evidence="2" type="ORF">B0H63DRAFT_518804</name>
</gene>
<dbReference type="AlphaFoldDB" id="A0AAE0NXR0"/>
<keyword evidence="1" id="KW-1133">Transmembrane helix</keyword>
<keyword evidence="1" id="KW-0812">Transmembrane</keyword>
<feature type="transmembrane region" description="Helical" evidence="1">
    <location>
        <begin position="34"/>
        <end position="56"/>
    </location>
</feature>
<keyword evidence="3" id="KW-1185">Reference proteome</keyword>
<evidence type="ECO:0000313" key="3">
    <source>
        <dbReference type="Proteomes" id="UP001285441"/>
    </source>
</evidence>
<evidence type="ECO:0000313" key="2">
    <source>
        <dbReference type="EMBL" id="KAK3389570.1"/>
    </source>
</evidence>